<gene>
    <name evidence="7" type="ORF">Ga0061065_111114</name>
</gene>
<dbReference type="SMART" id="SM00267">
    <property type="entry name" value="GGDEF"/>
    <property type="match status" value="1"/>
</dbReference>
<feature type="transmembrane region" description="Helical" evidence="5">
    <location>
        <begin position="294"/>
        <end position="316"/>
    </location>
</feature>
<dbReference type="SUPFAM" id="SSF55073">
    <property type="entry name" value="Nucleotide cyclase"/>
    <property type="match status" value="1"/>
</dbReference>
<dbReference type="InterPro" id="IPR043128">
    <property type="entry name" value="Rev_trsase/Diguanyl_cyclase"/>
</dbReference>
<name>A0A0K6IR09_9GAMM</name>
<dbReference type="NCBIfam" id="TIGR00254">
    <property type="entry name" value="GGDEF"/>
    <property type="match status" value="1"/>
</dbReference>
<dbReference type="AlphaFoldDB" id="A0A0K6IR09"/>
<sequence>MSTQSFFSVPLLRKLGVRLNIILLGIILFFLVSSGYGIWTLQQQSAQFKTVTQTYYDRSMLAAELSRDAELIATQAMEQSVTQRLSNIDANILQTDITRTFTVARNKLNAYAPEEVAVLSEIDRLTQPYFDQLVLFYNLIETQQRLQLRMNRLDRERQLWVAPYINFDVSADNGRFSTLVINLARSTLAMLDAQSPGLLARRKDQLEEFRSALESLTGLTQIQQQAREKLLENVRDTLILKDQLDSSRLETLSAMRKTRLFAQRLSSVCYDFYLLVKQRAESAAQQHSELIDRVTLQISAFSVAFLALIGLAYWFIHHYIVRRMDRLSLVMQQHATGLAAPIPQDGHDEITVIGRTFAQFVTANDLAHDQIQSARKAAEAANEKLRELNISLHMQSNTDDLTQIPNRRSFFEWLHPTYQKLAQQQHAFSILMIDIDWFKSYNDHYGHQAGDECLRHVAQLLRSATQQYSGMLARYGGEEFIVAVPNISFAQAQALADELLNTIVQANIAHGYTPKHHVTISVGLATLVHANQNYPIEKLISTADQSLYEAKSKGRSQVASREITHTLGSHV</sequence>
<dbReference type="Gene3D" id="6.10.340.10">
    <property type="match status" value="1"/>
</dbReference>
<keyword evidence="8" id="KW-1185">Reference proteome</keyword>
<dbReference type="Gene3D" id="3.30.70.270">
    <property type="match status" value="1"/>
</dbReference>
<feature type="coiled-coil region" evidence="4">
    <location>
        <begin position="364"/>
        <end position="391"/>
    </location>
</feature>
<evidence type="ECO:0000259" key="6">
    <source>
        <dbReference type="PROSITE" id="PS50887"/>
    </source>
</evidence>
<dbReference type="RefSeq" id="WP_055464094.1">
    <property type="nucleotide sequence ID" value="NZ_CYHG01000011.1"/>
</dbReference>
<dbReference type="InterPro" id="IPR029787">
    <property type="entry name" value="Nucleotide_cyclase"/>
</dbReference>
<reference evidence="8" key="1">
    <citation type="submission" date="2015-08" db="EMBL/GenBank/DDBJ databases">
        <authorList>
            <person name="Varghese N."/>
        </authorList>
    </citation>
    <scope>NUCLEOTIDE SEQUENCE [LARGE SCALE GENOMIC DNA]</scope>
    <source>
        <strain evidence="8">JCM 18476</strain>
    </source>
</reference>
<comment type="cofactor">
    <cofactor evidence="1">
        <name>Mg(2+)</name>
        <dbReference type="ChEBI" id="CHEBI:18420"/>
    </cofactor>
</comment>
<dbReference type="GO" id="GO:1902201">
    <property type="term" value="P:negative regulation of bacterial-type flagellum-dependent cell motility"/>
    <property type="evidence" value="ECO:0007669"/>
    <property type="project" value="TreeGrafter"/>
</dbReference>
<feature type="domain" description="GGDEF" evidence="6">
    <location>
        <begin position="426"/>
        <end position="563"/>
    </location>
</feature>
<comment type="catalytic activity">
    <reaction evidence="3">
        <text>2 GTP = 3',3'-c-di-GMP + 2 diphosphate</text>
        <dbReference type="Rhea" id="RHEA:24898"/>
        <dbReference type="ChEBI" id="CHEBI:33019"/>
        <dbReference type="ChEBI" id="CHEBI:37565"/>
        <dbReference type="ChEBI" id="CHEBI:58805"/>
        <dbReference type="EC" id="2.7.7.65"/>
    </reaction>
</comment>
<dbReference type="FunFam" id="3.30.70.270:FF:000001">
    <property type="entry name" value="Diguanylate cyclase domain protein"/>
    <property type="match status" value="1"/>
</dbReference>
<evidence type="ECO:0000256" key="1">
    <source>
        <dbReference type="ARBA" id="ARBA00001946"/>
    </source>
</evidence>
<dbReference type="EMBL" id="CYHG01000011">
    <property type="protein sequence ID" value="CUB05550.1"/>
    <property type="molecule type" value="Genomic_DNA"/>
</dbReference>
<keyword evidence="5" id="KW-0472">Membrane</keyword>
<dbReference type="CDD" id="cd01949">
    <property type="entry name" value="GGDEF"/>
    <property type="match status" value="1"/>
</dbReference>
<dbReference type="InterPro" id="IPR000160">
    <property type="entry name" value="GGDEF_dom"/>
</dbReference>
<dbReference type="OrthoDB" id="5756373at2"/>
<dbReference type="GO" id="GO:0043709">
    <property type="term" value="P:cell adhesion involved in single-species biofilm formation"/>
    <property type="evidence" value="ECO:0007669"/>
    <property type="project" value="TreeGrafter"/>
</dbReference>
<keyword evidence="5" id="KW-0812">Transmembrane</keyword>
<evidence type="ECO:0000256" key="3">
    <source>
        <dbReference type="ARBA" id="ARBA00034247"/>
    </source>
</evidence>
<dbReference type="GO" id="GO:0052621">
    <property type="term" value="F:diguanylate cyclase activity"/>
    <property type="evidence" value="ECO:0007669"/>
    <property type="project" value="UniProtKB-EC"/>
</dbReference>
<dbReference type="InterPro" id="IPR050469">
    <property type="entry name" value="Diguanylate_Cyclase"/>
</dbReference>
<dbReference type="PANTHER" id="PTHR45138">
    <property type="entry name" value="REGULATORY COMPONENTS OF SENSORY TRANSDUCTION SYSTEM"/>
    <property type="match status" value="1"/>
</dbReference>
<dbReference type="PANTHER" id="PTHR45138:SF9">
    <property type="entry name" value="DIGUANYLATE CYCLASE DGCM-RELATED"/>
    <property type="match status" value="1"/>
</dbReference>
<dbReference type="PROSITE" id="PS50887">
    <property type="entry name" value="GGDEF"/>
    <property type="match status" value="1"/>
</dbReference>
<dbReference type="Pfam" id="PF00990">
    <property type="entry name" value="GGDEF"/>
    <property type="match status" value="1"/>
</dbReference>
<dbReference type="STRING" id="1137284.GCA_001418205_03054"/>
<organism evidence="7 8">
    <name type="scientific">Marinomonas fungiae</name>
    <dbReference type="NCBI Taxonomy" id="1137284"/>
    <lineage>
        <taxon>Bacteria</taxon>
        <taxon>Pseudomonadati</taxon>
        <taxon>Pseudomonadota</taxon>
        <taxon>Gammaproteobacteria</taxon>
        <taxon>Oceanospirillales</taxon>
        <taxon>Oceanospirillaceae</taxon>
        <taxon>Marinomonas</taxon>
    </lineage>
</organism>
<keyword evidence="4" id="KW-0175">Coiled coil</keyword>
<dbReference type="EC" id="2.7.7.65" evidence="2"/>
<dbReference type="CDD" id="cd06225">
    <property type="entry name" value="HAMP"/>
    <property type="match status" value="1"/>
</dbReference>
<evidence type="ECO:0000256" key="4">
    <source>
        <dbReference type="SAM" id="Coils"/>
    </source>
</evidence>
<protein>
    <recommendedName>
        <fullName evidence="2">diguanylate cyclase</fullName>
        <ecNumber evidence="2">2.7.7.65</ecNumber>
    </recommendedName>
</protein>
<proteinExistence type="predicted"/>
<evidence type="ECO:0000313" key="7">
    <source>
        <dbReference type="EMBL" id="CUB05550.1"/>
    </source>
</evidence>
<keyword evidence="5" id="KW-1133">Transmembrane helix</keyword>
<evidence type="ECO:0000256" key="5">
    <source>
        <dbReference type="SAM" id="Phobius"/>
    </source>
</evidence>
<dbReference type="GO" id="GO:0005886">
    <property type="term" value="C:plasma membrane"/>
    <property type="evidence" value="ECO:0007669"/>
    <property type="project" value="TreeGrafter"/>
</dbReference>
<accession>A0A0K6IR09</accession>
<dbReference type="Proteomes" id="UP000182769">
    <property type="component" value="Unassembled WGS sequence"/>
</dbReference>
<evidence type="ECO:0000313" key="8">
    <source>
        <dbReference type="Proteomes" id="UP000182769"/>
    </source>
</evidence>
<evidence type="ECO:0000256" key="2">
    <source>
        <dbReference type="ARBA" id="ARBA00012528"/>
    </source>
</evidence>
<feature type="transmembrane region" description="Helical" evidence="5">
    <location>
        <begin position="21"/>
        <end position="39"/>
    </location>
</feature>